<keyword evidence="1" id="KW-0812">Transmembrane</keyword>
<dbReference type="EMBL" id="CP002382">
    <property type="protein sequence ID" value="AEP10722.1"/>
    <property type="molecule type" value="Genomic_DNA"/>
</dbReference>
<evidence type="ECO:0000256" key="1">
    <source>
        <dbReference type="SAM" id="Phobius"/>
    </source>
</evidence>
<organism evidence="2 3">
    <name type="scientific">Micavibrio aeruginosavorus (strain ARL-13)</name>
    <dbReference type="NCBI Taxonomy" id="856793"/>
    <lineage>
        <taxon>Bacteria</taxon>
        <taxon>Pseudomonadati</taxon>
        <taxon>Bdellovibrionota</taxon>
        <taxon>Bdellovibrionia</taxon>
        <taxon>Bdellovibrionales</taxon>
        <taxon>Pseudobdellovibrionaceae</taxon>
        <taxon>Micavibrio</taxon>
    </lineage>
</organism>
<dbReference type="OrthoDB" id="9823963at2"/>
<gene>
    <name evidence="2" type="ordered locus">MICA_2420</name>
</gene>
<reference evidence="2 3" key="1">
    <citation type="journal article" date="2011" name="BMC Genomics">
        <title>Genomic insights into an obligate epibiotic bacterial predator: Micavibrio aeruginosavorus ARL-13.</title>
        <authorList>
            <person name="Wang Z."/>
            <person name="Kadouri D."/>
            <person name="Wu M."/>
        </authorList>
    </citation>
    <scope>NUCLEOTIDE SEQUENCE [LARGE SCALE GENOMIC DNA]</scope>
    <source>
        <strain evidence="2 3">ARL-13</strain>
    </source>
</reference>
<name>G2KNS7_MICAA</name>
<dbReference type="HOGENOM" id="CLU_1667356_0_0_5"/>
<feature type="transmembrane region" description="Helical" evidence="1">
    <location>
        <begin position="21"/>
        <end position="38"/>
    </location>
</feature>
<sequence>MAQSGTGIEKKPKKKISGKKMAAYAGFAFFVFIMWLGFQPLKGPPAFGLCRVFLEQRVSYPHELSINQVEIREPLIRLHYTEVNPFGNHTRGMLDCVFRPDPQVGLALAEARFNGMPVPEVELNRFNLSIPAINANPPSLVLPLPFSDGLEGLKDPKK</sequence>
<accession>G2KNS7</accession>
<proteinExistence type="predicted"/>
<dbReference type="KEGG" id="mai:MICA_2420"/>
<dbReference type="RefSeq" id="WP_014103945.1">
    <property type="nucleotide sequence ID" value="NC_016026.1"/>
</dbReference>
<dbReference type="AlphaFoldDB" id="G2KNS7"/>
<evidence type="ECO:0000313" key="2">
    <source>
        <dbReference type="EMBL" id="AEP10722.1"/>
    </source>
</evidence>
<keyword evidence="3" id="KW-1185">Reference proteome</keyword>
<evidence type="ECO:0000313" key="3">
    <source>
        <dbReference type="Proteomes" id="UP000009286"/>
    </source>
</evidence>
<keyword evidence="1" id="KW-1133">Transmembrane helix</keyword>
<protein>
    <submittedName>
        <fullName evidence="2">Uncharacterized protein</fullName>
    </submittedName>
</protein>
<dbReference type="STRING" id="856793.MICA_2420"/>
<dbReference type="Proteomes" id="UP000009286">
    <property type="component" value="Chromosome"/>
</dbReference>
<keyword evidence="1" id="KW-0472">Membrane</keyword>